<dbReference type="EMBL" id="JRYR02000001">
    <property type="protein sequence ID" value="OHX65166.1"/>
    <property type="molecule type" value="Genomic_DNA"/>
</dbReference>
<evidence type="ECO:0000256" key="1">
    <source>
        <dbReference type="SAM" id="SignalP"/>
    </source>
</evidence>
<evidence type="ECO:0000313" key="2">
    <source>
        <dbReference type="EMBL" id="OHX65166.1"/>
    </source>
</evidence>
<dbReference type="OrthoDB" id="979685at2"/>
<dbReference type="Proteomes" id="UP000179797">
    <property type="component" value="Unassembled WGS sequence"/>
</dbReference>
<dbReference type="STRING" id="915059.NH26_01755"/>
<protein>
    <recommendedName>
        <fullName evidence="4">Outer membrane protein beta-barrel domain-containing protein</fullName>
    </recommendedName>
</protein>
<evidence type="ECO:0000313" key="3">
    <source>
        <dbReference type="Proteomes" id="UP000179797"/>
    </source>
</evidence>
<feature type="chain" id="PRO_5010356201" description="Outer membrane protein beta-barrel domain-containing protein" evidence="1">
    <location>
        <begin position="24"/>
        <end position="140"/>
    </location>
</feature>
<accession>A0A1S1YVX9</accession>
<evidence type="ECO:0008006" key="4">
    <source>
        <dbReference type="Google" id="ProtNLM"/>
    </source>
</evidence>
<keyword evidence="3" id="KW-1185">Reference proteome</keyword>
<keyword evidence="1" id="KW-0732">Signal</keyword>
<proteinExistence type="predicted"/>
<dbReference type="AlphaFoldDB" id="A0A1S1YVX9"/>
<organism evidence="2 3">
    <name type="scientific">Flammeovirga pacifica</name>
    <dbReference type="NCBI Taxonomy" id="915059"/>
    <lineage>
        <taxon>Bacteria</taxon>
        <taxon>Pseudomonadati</taxon>
        <taxon>Bacteroidota</taxon>
        <taxon>Cytophagia</taxon>
        <taxon>Cytophagales</taxon>
        <taxon>Flammeovirgaceae</taxon>
        <taxon>Flammeovirga</taxon>
    </lineage>
</organism>
<gene>
    <name evidence="2" type="ORF">NH26_01755</name>
</gene>
<feature type="signal peptide" evidence="1">
    <location>
        <begin position="1"/>
        <end position="23"/>
    </location>
</feature>
<name>A0A1S1YVX9_FLAPC</name>
<dbReference type="RefSeq" id="WP_044226797.1">
    <property type="nucleotide sequence ID" value="NZ_JRYR02000001.1"/>
</dbReference>
<comment type="caution">
    <text evidence="2">The sequence shown here is derived from an EMBL/GenBank/DDBJ whole genome shotgun (WGS) entry which is preliminary data.</text>
</comment>
<reference evidence="2 3" key="1">
    <citation type="journal article" date="2012" name="Int. J. Syst. Evol. Microbiol.">
        <title>Flammeovirga pacifica sp. nov., isolated from deep-sea sediment.</title>
        <authorList>
            <person name="Xu H."/>
            <person name="Fu Y."/>
            <person name="Yang N."/>
            <person name="Ding Z."/>
            <person name="Lai Q."/>
            <person name="Zeng R."/>
        </authorList>
    </citation>
    <scope>NUCLEOTIDE SEQUENCE [LARGE SCALE GENOMIC DNA]</scope>
    <source>
        <strain evidence="3">DSM 24597 / LMG 26175 / WPAGA1</strain>
    </source>
</reference>
<sequence>MKNLLICAVSSLIVLFSSNILYAQDKGGNIEFSGSIGPAFGSDKTKFYGNVEMNYFMASNMTLMGGYEYINQGNLILGSRVYIVPEFHFSMKGVLVNTTDFALGGGYSRYIDQNLSLQINGDYYFGRNIFALSFGLGIRL</sequence>